<dbReference type="InParanoid" id="C7Q1B2"/>
<dbReference type="eggNOG" id="COG0403">
    <property type="taxonomic scope" value="Bacteria"/>
</dbReference>
<feature type="modified residue" description="N6-(pyridoxal phosphate)lysine" evidence="8 9">
    <location>
        <position position="774"/>
    </location>
</feature>
<dbReference type="FunFam" id="3.40.640.10:FF:000007">
    <property type="entry name" value="glycine dehydrogenase (Decarboxylating), mitochondrial"/>
    <property type="match status" value="1"/>
</dbReference>
<dbReference type="NCBIfam" id="NF003346">
    <property type="entry name" value="PRK04366.1"/>
    <property type="match status" value="1"/>
</dbReference>
<reference evidence="13 14" key="1">
    <citation type="journal article" date="2009" name="Stand. Genomic Sci.">
        <title>Complete genome sequence of Catenulispora acidiphila type strain (ID 139908).</title>
        <authorList>
            <person name="Copeland A."/>
            <person name="Lapidus A."/>
            <person name="Glavina Del Rio T."/>
            <person name="Nolan M."/>
            <person name="Lucas S."/>
            <person name="Chen F."/>
            <person name="Tice H."/>
            <person name="Cheng J.F."/>
            <person name="Bruce D."/>
            <person name="Goodwin L."/>
            <person name="Pitluck S."/>
            <person name="Mikhailova N."/>
            <person name="Pati A."/>
            <person name="Ivanova N."/>
            <person name="Mavromatis K."/>
            <person name="Chen A."/>
            <person name="Palaniappan K."/>
            <person name="Chain P."/>
            <person name="Land M."/>
            <person name="Hauser L."/>
            <person name="Chang Y.J."/>
            <person name="Jeffries C.D."/>
            <person name="Chertkov O."/>
            <person name="Brettin T."/>
            <person name="Detter J.C."/>
            <person name="Han C."/>
            <person name="Ali Z."/>
            <person name="Tindall B.J."/>
            <person name="Goker M."/>
            <person name="Bristow J."/>
            <person name="Eisen J.A."/>
            <person name="Markowitz V."/>
            <person name="Hugenholtz P."/>
            <person name="Kyrpides N.C."/>
            <person name="Klenk H.P."/>
        </authorList>
    </citation>
    <scope>NUCLEOTIDE SEQUENCE [LARGE SCALE GENOMIC DNA]</scope>
    <source>
        <strain evidence="14">DSM 44928 / JCM 14897 / NBRC 102108 / NRRL B-24433 / ID139908</strain>
    </source>
</reference>
<dbReference type="GO" id="GO:0016594">
    <property type="term" value="F:glycine binding"/>
    <property type="evidence" value="ECO:0007669"/>
    <property type="project" value="TreeGrafter"/>
</dbReference>
<dbReference type="FunCoup" id="C7Q1B2">
    <property type="interactions" value="292"/>
</dbReference>
<dbReference type="EC" id="1.4.4.2" evidence="8"/>
<dbReference type="GO" id="GO:0030170">
    <property type="term" value="F:pyridoxal phosphate binding"/>
    <property type="evidence" value="ECO:0007669"/>
    <property type="project" value="TreeGrafter"/>
</dbReference>
<dbReference type="InterPro" id="IPR049316">
    <property type="entry name" value="GDC-P_C"/>
</dbReference>
<keyword evidence="14" id="KW-1185">Reference proteome</keyword>
<dbReference type="PANTHER" id="PTHR11773">
    <property type="entry name" value="GLYCINE DEHYDROGENASE, DECARBOXYLATING"/>
    <property type="match status" value="1"/>
</dbReference>
<accession>C7Q1B2</accession>
<dbReference type="Proteomes" id="UP000000851">
    <property type="component" value="Chromosome"/>
</dbReference>
<dbReference type="NCBIfam" id="TIGR00461">
    <property type="entry name" value="gcvP"/>
    <property type="match status" value="1"/>
</dbReference>
<dbReference type="STRING" id="479433.Caci_4780"/>
<dbReference type="InterPro" id="IPR020581">
    <property type="entry name" value="GDC_P"/>
</dbReference>
<dbReference type="HAMAP" id="MF_00711">
    <property type="entry name" value="GcvP"/>
    <property type="match status" value="1"/>
</dbReference>
<dbReference type="HOGENOM" id="CLU_004620_3_2_11"/>
<dbReference type="PANTHER" id="PTHR11773:SF1">
    <property type="entry name" value="GLYCINE DEHYDROGENASE (DECARBOXYLATING), MITOCHONDRIAL"/>
    <property type="match status" value="1"/>
</dbReference>
<dbReference type="FunFam" id="3.40.640.10:FF:000005">
    <property type="entry name" value="Glycine dehydrogenase (decarboxylating), mitochondrial"/>
    <property type="match status" value="1"/>
</dbReference>
<dbReference type="GO" id="GO:0005960">
    <property type="term" value="C:glycine cleavage complex"/>
    <property type="evidence" value="ECO:0007669"/>
    <property type="project" value="TreeGrafter"/>
</dbReference>
<dbReference type="GO" id="GO:0005829">
    <property type="term" value="C:cytosol"/>
    <property type="evidence" value="ECO:0007669"/>
    <property type="project" value="TreeGrafter"/>
</dbReference>
<evidence type="ECO:0000313" key="14">
    <source>
        <dbReference type="Proteomes" id="UP000000851"/>
    </source>
</evidence>
<comment type="similarity">
    <text evidence="3 8">Belongs to the GcvP family.</text>
</comment>
<dbReference type="Gene3D" id="3.90.1150.10">
    <property type="entry name" value="Aspartate Aminotransferase, domain 1"/>
    <property type="match status" value="2"/>
</dbReference>
<organism evidence="13 14">
    <name type="scientific">Catenulispora acidiphila (strain DSM 44928 / JCM 14897 / NBRC 102108 / NRRL B-24433 / ID139908)</name>
    <dbReference type="NCBI Taxonomy" id="479433"/>
    <lineage>
        <taxon>Bacteria</taxon>
        <taxon>Bacillati</taxon>
        <taxon>Actinomycetota</taxon>
        <taxon>Actinomycetes</taxon>
        <taxon>Catenulisporales</taxon>
        <taxon>Catenulisporaceae</taxon>
        <taxon>Catenulispora</taxon>
    </lineage>
</organism>
<feature type="domain" description="Glycine cleavage system P-protein N-terminal" evidence="11">
    <location>
        <begin position="74"/>
        <end position="506"/>
    </location>
</feature>
<evidence type="ECO:0000256" key="7">
    <source>
        <dbReference type="ARBA" id="ARBA00049026"/>
    </source>
</evidence>
<dbReference type="KEGG" id="cai:Caci_4780"/>
<feature type="domain" description="Glycine dehydrogenase C-terminal" evidence="12">
    <location>
        <begin position="850"/>
        <end position="971"/>
    </location>
</feature>
<dbReference type="GO" id="GO:0004375">
    <property type="term" value="F:glycine dehydrogenase (decarboxylating) activity"/>
    <property type="evidence" value="ECO:0007669"/>
    <property type="project" value="UniProtKB-EC"/>
</dbReference>
<evidence type="ECO:0000259" key="11">
    <source>
        <dbReference type="Pfam" id="PF02347"/>
    </source>
</evidence>
<dbReference type="Gene3D" id="3.40.640.10">
    <property type="entry name" value="Type I PLP-dependent aspartate aminotransferase-like (Major domain)"/>
    <property type="match status" value="2"/>
</dbReference>
<evidence type="ECO:0000256" key="2">
    <source>
        <dbReference type="ARBA" id="ARBA00003788"/>
    </source>
</evidence>
<evidence type="ECO:0000313" key="13">
    <source>
        <dbReference type="EMBL" id="ACU73641.1"/>
    </source>
</evidence>
<evidence type="ECO:0000256" key="4">
    <source>
        <dbReference type="ARBA" id="ARBA00011690"/>
    </source>
</evidence>
<dbReference type="EMBL" id="CP001700">
    <property type="protein sequence ID" value="ACU73641.1"/>
    <property type="molecule type" value="Genomic_DNA"/>
</dbReference>
<name>C7Q1B2_CATAD</name>
<evidence type="ECO:0000256" key="6">
    <source>
        <dbReference type="ARBA" id="ARBA00023002"/>
    </source>
</evidence>
<dbReference type="RefSeq" id="WP_015793370.1">
    <property type="nucleotide sequence ID" value="NC_013131.1"/>
</dbReference>
<gene>
    <name evidence="8" type="primary">gcvP</name>
    <name evidence="13" type="ordered locus">Caci_4780</name>
</gene>
<keyword evidence="6 8" id="KW-0560">Oxidoreductase</keyword>
<dbReference type="GO" id="GO:0019464">
    <property type="term" value="P:glycine decarboxylation via glycine cleavage system"/>
    <property type="evidence" value="ECO:0007669"/>
    <property type="project" value="UniProtKB-UniRule"/>
</dbReference>
<evidence type="ECO:0000256" key="8">
    <source>
        <dbReference type="HAMAP-Rule" id="MF_00711"/>
    </source>
</evidence>
<evidence type="ECO:0000259" key="12">
    <source>
        <dbReference type="Pfam" id="PF21478"/>
    </source>
</evidence>
<dbReference type="SUPFAM" id="SSF53383">
    <property type="entry name" value="PLP-dependent transferases"/>
    <property type="match status" value="2"/>
</dbReference>
<evidence type="ECO:0000256" key="1">
    <source>
        <dbReference type="ARBA" id="ARBA00001933"/>
    </source>
</evidence>
<evidence type="ECO:0000256" key="3">
    <source>
        <dbReference type="ARBA" id="ARBA00010756"/>
    </source>
</evidence>
<keyword evidence="5 8" id="KW-0663">Pyridoxal phosphate</keyword>
<dbReference type="CDD" id="cd00613">
    <property type="entry name" value="GDC-P"/>
    <property type="match status" value="2"/>
</dbReference>
<dbReference type="InterPro" id="IPR049315">
    <property type="entry name" value="GDC-P_N"/>
</dbReference>
<evidence type="ECO:0000256" key="10">
    <source>
        <dbReference type="SAM" id="MobiDB-lite"/>
    </source>
</evidence>
<comment type="function">
    <text evidence="2 8">The glycine cleavage system catalyzes the degradation of glycine. The P protein binds the alpha-amino group of glycine through its pyridoxal phosphate cofactor; CO(2) is released and the remaining methylamine moiety is then transferred to the lipoamide cofactor of the H protein.</text>
</comment>
<dbReference type="InterPro" id="IPR003437">
    <property type="entry name" value="GcvP"/>
</dbReference>
<evidence type="ECO:0000256" key="5">
    <source>
        <dbReference type="ARBA" id="ARBA00022898"/>
    </source>
</evidence>
<feature type="region of interest" description="Disordered" evidence="10">
    <location>
        <begin position="41"/>
        <end position="60"/>
    </location>
</feature>
<dbReference type="AlphaFoldDB" id="C7Q1B2"/>
<dbReference type="InterPro" id="IPR015421">
    <property type="entry name" value="PyrdxlP-dep_Trfase_major"/>
</dbReference>
<dbReference type="eggNOG" id="COG1003">
    <property type="taxonomic scope" value="Bacteria"/>
</dbReference>
<dbReference type="Pfam" id="PF02347">
    <property type="entry name" value="GDC-P"/>
    <property type="match status" value="2"/>
</dbReference>
<protein>
    <recommendedName>
        <fullName evidence="8">Glycine dehydrogenase (decarboxylating)</fullName>
        <ecNumber evidence="8">1.4.4.2</ecNumber>
    </recommendedName>
    <alternativeName>
        <fullName evidence="8">Glycine cleavage system P-protein</fullName>
    </alternativeName>
    <alternativeName>
        <fullName evidence="8">Glycine decarboxylase</fullName>
    </alternativeName>
    <alternativeName>
        <fullName evidence="8">Glycine dehydrogenase (aminomethyl-transferring)</fullName>
    </alternativeName>
</protein>
<dbReference type="FunFam" id="3.90.1150.10:FF:000007">
    <property type="entry name" value="Glycine dehydrogenase (decarboxylating), mitochondrial"/>
    <property type="match status" value="1"/>
</dbReference>
<feature type="domain" description="Glycine cleavage system P-protein N-terminal" evidence="11">
    <location>
        <begin position="520"/>
        <end position="801"/>
    </location>
</feature>
<comment type="subunit">
    <text evidence="4 8">The glycine cleavage system is composed of four proteins: P, T, L and H.</text>
</comment>
<comment type="cofactor">
    <cofactor evidence="1 8 9">
        <name>pyridoxal 5'-phosphate</name>
        <dbReference type="ChEBI" id="CHEBI:597326"/>
    </cofactor>
</comment>
<proteinExistence type="inferred from homology"/>
<dbReference type="InterPro" id="IPR015422">
    <property type="entry name" value="PyrdxlP-dep_Trfase_small"/>
</dbReference>
<feature type="region of interest" description="Disordered" evidence="10">
    <location>
        <begin position="1"/>
        <end position="32"/>
    </location>
</feature>
<sequence length="1029" mass="108351">MTAVLTDLHGMAGDDSAGGSGGTVPAQPSTSHDAQVTAVLPGTSAPSATSSTSATSGAPRPTLVELEQSSPFADRHIGPDSDAAASMLSLLGYDSLDALTEAAVPGSIRLTERLNLPPARSEAEVLTELRDIAGRNRVFRPMIGLGYHGTFTPPVILRNVMENPAWYTAYTPYQPEISQGRLEALLNFQTVVADLAGLPVANASLLDEGTAAAEAMTLARRSSKSKSPRFLVDADVFPQTLAVLQTRAEPLGIELALADLSASSDGAGGTVLPEGEFYGVLVQYPGASGQVRDLKAIVSAAHERGALVAVAADILSLTLLASPGEAGADIAVGSTQRFGVPLGFGGPHAGYMAVRENLSRSLPGRLVGVSVDADGDQALRLALQTREQHIRREKATSNICTAQVLLAVIAGMYAVYHGPEGLASIARRTHRHTAVLAAGLREAGFEIVPTAFFDTLTVRVPGRAAEIWRAALASGVNLRLVDEDTVGVSCDETTDWADLRAVWSAFGVTGQTEGAASSVHALDAATEDALGEHLRATEYLAHPVFHAHHSETAMLRYLRKLADRDIALDRSMIPLGSCTMKLNATTEMEPITWPEFGAIHPFAPLDQASGYLSLIGQLEGWLAELTGYARVSLQPNAGSQGELAGLLAVRAYHRDHGQGQRDVCLIPSSAHGTNAASAVMAGMRVVVVAAREDGSVDVADLKAKIDKHADALSVLMITYPSTHGVFEEEVTEICELVHAAGGQVYVDGANLNAMVGLAKPGSFGGDVSHLNLHKTFCIPHGGGGPGVGPVAVRAHLAPYLPNHPLHPVAGPRPEGGGVGPVSAAPWGSAGILPIPWAYIRLMGAEGLRSATQHAILAANYVAKRLSEHYPVLYTGPNGLVAHECIIDLRPVTKETGVTVDDVAKRLIDYGFHAPTMSFPVAGTLMIEPTESEDLVELDRFCDAMLAIKGEIDRVAAGDLDREDNPLRQAPHTAATLVGDWKHGYERAEAVFPAGVNPADKYWPPVRRIDGAYGDRNLVCSCPAPEAFED</sequence>
<comment type="catalytic activity">
    <reaction evidence="7 8">
        <text>N(6)-[(R)-lipoyl]-L-lysyl-[glycine-cleavage complex H protein] + glycine + H(+) = N(6)-[(R)-S(8)-aminomethyldihydrolipoyl]-L-lysyl-[glycine-cleavage complex H protein] + CO2</text>
        <dbReference type="Rhea" id="RHEA:24304"/>
        <dbReference type="Rhea" id="RHEA-COMP:10494"/>
        <dbReference type="Rhea" id="RHEA-COMP:10495"/>
        <dbReference type="ChEBI" id="CHEBI:15378"/>
        <dbReference type="ChEBI" id="CHEBI:16526"/>
        <dbReference type="ChEBI" id="CHEBI:57305"/>
        <dbReference type="ChEBI" id="CHEBI:83099"/>
        <dbReference type="ChEBI" id="CHEBI:83143"/>
        <dbReference type="EC" id="1.4.4.2"/>
    </reaction>
</comment>
<dbReference type="InterPro" id="IPR015424">
    <property type="entry name" value="PyrdxlP-dep_Trfase"/>
</dbReference>
<evidence type="ECO:0000256" key="9">
    <source>
        <dbReference type="PIRSR" id="PIRSR603437-50"/>
    </source>
</evidence>
<dbReference type="Pfam" id="PF21478">
    <property type="entry name" value="GcvP2_C"/>
    <property type="match status" value="1"/>
</dbReference>